<name>A0A448WUB9_9PLAT</name>
<proteinExistence type="predicted"/>
<dbReference type="Proteomes" id="UP000784294">
    <property type="component" value="Unassembled WGS sequence"/>
</dbReference>
<keyword evidence="2" id="KW-1185">Reference proteome</keyword>
<evidence type="ECO:0000313" key="2">
    <source>
        <dbReference type="Proteomes" id="UP000784294"/>
    </source>
</evidence>
<sequence length="139" mass="15250">MTFSDLIVGKMKLAEMNRACKQDLLAGLTPTQCGLFPKRIGMTCQWLTYLRIADCLKKGHSVDPQNIYLCFVGPRPILSALPSPTGRSESPVSRNRVFCLVDLSTPPGEAARHPATGLCPNLVIISCRHQLMLQSPGDR</sequence>
<gene>
    <name evidence="1" type="ORF">PXEA_LOCUS13902</name>
</gene>
<accession>A0A448WUB9</accession>
<organism evidence="1 2">
    <name type="scientific">Protopolystoma xenopodis</name>
    <dbReference type="NCBI Taxonomy" id="117903"/>
    <lineage>
        <taxon>Eukaryota</taxon>
        <taxon>Metazoa</taxon>
        <taxon>Spiralia</taxon>
        <taxon>Lophotrochozoa</taxon>
        <taxon>Platyhelminthes</taxon>
        <taxon>Monogenea</taxon>
        <taxon>Polyopisthocotylea</taxon>
        <taxon>Polystomatidea</taxon>
        <taxon>Polystomatidae</taxon>
        <taxon>Protopolystoma</taxon>
    </lineage>
</organism>
<dbReference type="EMBL" id="CAAALY010046571">
    <property type="protein sequence ID" value="VEL20462.1"/>
    <property type="molecule type" value="Genomic_DNA"/>
</dbReference>
<comment type="caution">
    <text evidence="1">The sequence shown here is derived from an EMBL/GenBank/DDBJ whole genome shotgun (WGS) entry which is preliminary data.</text>
</comment>
<reference evidence="1" key="1">
    <citation type="submission" date="2018-11" db="EMBL/GenBank/DDBJ databases">
        <authorList>
            <consortium name="Pathogen Informatics"/>
        </authorList>
    </citation>
    <scope>NUCLEOTIDE SEQUENCE</scope>
</reference>
<evidence type="ECO:0000313" key="1">
    <source>
        <dbReference type="EMBL" id="VEL20462.1"/>
    </source>
</evidence>
<protein>
    <submittedName>
        <fullName evidence="1">Uncharacterized protein</fullName>
    </submittedName>
</protein>
<dbReference type="AlphaFoldDB" id="A0A448WUB9"/>